<sequence>MEGLTGDMDIEDLKRCKCGAGARISLPTWRLMVEGEIELMWGGLIELRERSAGEWCTTCGVEPCKLAGGGEFAAVCKLHPGPAENKTAVRFCAEGG</sequence>
<evidence type="ECO:0000313" key="1">
    <source>
        <dbReference type="EMBL" id="MBX61422.1"/>
    </source>
</evidence>
<dbReference type="AlphaFoldDB" id="A0A2P2Q3A4"/>
<proteinExistence type="predicted"/>
<organism evidence="1">
    <name type="scientific">Rhizophora mucronata</name>
    <name type="common">Asiatic mangrove</name>
    <dbReference type="NCBI Taxonomy" id="61149"/>
    <lineage>
        <taxon>Eukaryota</taxon>
        <taxon>Viridiplantae</taxon>
        <taxon>Streptophyta</taxon>
        <taxon>Embryophyta</taxon>
        <taxon>Tracheophyta</taxon>
        <taxon>Spermatophyta</taxon>
        <taxon>Magnoliopsida</taxon>
        <taxon>eudicotyledons</taxon>
        <taxon>Gunneridae</taxon>
        <taxon>Pentapetalae</taxon>
        <taxon>rosids</taxon>
        <taxon>fabids</taxon>
        <taxon>Malpighiales</taxon>
        <taxon>Rhizophoraceae</taxon>
        <taxon>Rhizophora</taxon>
    </lineage>
</organism>
<protein>
    <submittedName>
        <fullName evidence="1">Uncharacterized protein MANES_03G122400</fullName>
    </submittedName>
</protein>
<accession>A0A2P2Q3A4</accession>
<dbReference type="EMBL" id="GGEC01080938">
    <property type="protein sequence ID" value="MBX61422.1"/>
    <property type="molecule type" value="Transcribed_RNA"/>
</dbReference>
<name>A0A2P2Q3A4_RHIMU</name>
<reference evidence="1" key="1">
    <citation type="submission" date="2018-02" db="EMBL/GenBank/DDBJ databases">
        <title>Rhizophora mucronata_Transcriptome.</title>
        <authorList>
            <person name="Meera S.P."/>
            <person name="Sreeshan A."/>
            <person name="Augustine A."/>
        </authorList>
    </citation>
    <scope>NUCLEOTIDE SEQUENCE</scope>
    <source>
        <tissue evidence="1">Leaf</tissue>
    </source>
</reference>